<feature type="domain" description="NadR/Ttd14 AAA" evidence="1">
    <location>
        <begin position="2"/>
        <end position="163"/>
    </location>
</feature>
<evidence type="ECO:0000313" key="2">
    <source>
        <dbReference type="EMBL" id="WEL19741.1"/>
    </source>
</evidence>
<dbReference type="InterPro" id="IPR027417">
    <property type="entry name" value="P-loop_NTPase"/>
</dbReference>
<reference evidence="2 3" key="1">
    <citation type="submission" date="2022-09" db="EMBL/GenBank/DDBJ databases">
        <title>Xylan utilization by haloarchaea-nanohaloarchaea associations.</title>
        <authorList>
            <person name="Yakimov M."/>
        </authorList>
    </citation>
    <scope>NUCLEOTIDE SEQUENCE [LARGE SCALE GENOMIC DNA]</scope>
    <source>
        <strain evidence="2 3">SVXNc</strain>
    </source>
</reference>
<proteinExistence type="predicted"/>
<dbReference type="Gene3D" id="3.40.50.300">
    <property type="entry name" value="P-loop containing nucleotide triphosphate hydrolases"/>
    <property type="match status" value="1"/>
</dbReference>
<sequence length="183" mass="20392">MSGKTSIANTFATGGYSIAPEIAENYVDHATSHGIDKKQAQQYGGRTGQIALGDMATEGSFPEDEDLVLDRSTGDALFFMKKFQDKGEGDSILMDTMYDYARNQYDTVFHVSQIEGQIGFEDDGTRTKNRELAREIHHELGEFYSEELDYDVIEVPPAPIGERTQIIAESSGLEKPETVSRFF</sequence>
<accession>A0ABY8CEV6</accession>
<dbReference type="InterPro" id="IPR038727">
    <property type="entry name" value="NadR/Ttd14_AAA_dom"/>
</dbReference>
<evidence type="ECO:0000259" key="1">
    <source>
        <dbReference type="Pfam" id="PF13521"/>
    </source>
</evidence>
<dbReference type="Pfam" id="PF13521">
    <property type="entry name" value="AAA_28"/>
    <property type="match status" value="1"/>
</dbReference>
<gene>
    <name evidence="2" type="ORF">SVXNc_0728</name>
</gene>
<dbReference type="EMBL" id="CP104395">
    <property type="protein sequence ID" value="WEL19741.1"/>
    <property type="molecule type" value="Genomic_DNA"/>
</dbReference>
<evidence type="ECO:0000313" key="3">
    <source>
        <dbReference type="Proteomes" id="UP001218034"/>
    </source>
</evidence>
<organism evidence="2 3">
    <name type="scientific">Candidatus Nanohalococcus occultus</name>
    <dbReference type="NCBI Taxonomy" id="2978047"/>
    <lineage>
        <taxon>Archaea</taxon>
        <taxon>Candidatus Nanohalarchaeota</taxon>
        <taxon>Candidatus Nanohalarchaeota incertae sedis</taxon>
        <taxon>Candidatus Nanohalococcus</taxon>
    </lineage>
</organism>
<keyword evidence="3" id="KW-1185">Reference proteome</keyword>
<protein>
    <recommendedName>
        <fullName evidence="1">NadR/Ttd14 AAA domain-containing protein</fullName>
    </recommendedName>
</protein>
<dbReference type="Proteomes" id="UP001218034">
    <property type="component" value="Chromosome"/>
</dbReference>
<name>A0ABY8CEV6_9ARCH</name>